<dbReference type="STRING" id="1408157.A0A1J7IRD3"/>
<feature type="region of interest" description="Disordered" evidence="1">
    <location>
        <begin position="653"/>
        <end position="695"/>
    </location>
</feature>
<evidence type="ECO:0000256" key="1">
    <source>
        <dbReference type="SAM" id="MobiDB-lite"/>
    </source>
</evidence>
<feature type="region of interest" description="Disordered" evidence="1">
    <location>
        <begin position="93"/>
        <end position="147"/>
    </location>
</feature>
<feature type="region of interest" description="Disordered" evidence="1">
    <location>
        <begin position="1"/>
        <end position="74"/>
    </location>
</feature>
<evidence type="ECO:0000313" key="3">
    <source>
        <dbReference type="Proteomes" id="UP000182658"/>
    </source>
</evidence>
<feature type="compositionally biased region" description="Polar residues" evidence="1">
    <location>
        <begin position="285"/>
        <end position="297"/>
    </location>
</feature>
<keyword evidence="3" id="KW-1185">Reference proteome</keyword>
<sequence>MEPADTHLDDANAIVMGTELGTELANSPEDIPAAEPTNDSATEQTDNPPKCEASDKPTTPPSNDNPVPVPPSLVPQGSLNLCSLFEQLTIAGGNDGPSIKATDEEPAAPTSNNPQDTLGSLPNVDPAKQMVEPAPQDTPDTSPITTTLGNNAALRHWHSMVSPTHAAAETEISPKEWVDRAKPFRETVHQSWNQLHRLIPRHEETIIKRWKAGGGKYRRRLLLQHWPDMAPLRRPDLQVFMDRKPTDELLPNPFAGEVSSADEPPSVEEPPSAAGGSLLQPDPETVSSPSSEELTPQQKRRAVLWPCINLENLLKWWYLPQMLHSRARQVMAYFALQDMPPARREFLELFIRFTSVPGHFMSIKEPIVDGGKHNYGQLVCIQDEETSSKAIADKLIMEPGPGLVLLEVQARLYKFLIDMVLGILHDTFEPLSSGFEVQLDPGLISGAAAELQQIWVADEREEAPYSGSDAQYHTDEARQKQRQFNRHLVKAKWNEAHEHWKLLRYDPGYMAETVSEWKAHRLDMLLDTKGNASSLADSDIWANAVQDCVMTAFQKLLYWDEVWRRLEFLQWGFLEGREAFGKNYGMSYHQGEMSIRREIARCFLYSYLSNWEESLLYLLRKIWIVSPRLRPYSRRIVRERSLSCESLEKARTLTGKENKTEETGSEAKGKERDVDEEWRYDQDHEYEQPHKDGEPLKKRKSWQQFKWLFNSLFDEKVRSVLGLQTILDEIDYLVNSSAEATTSPPHEHWMLSDLVNWQISDLTTHSEVFEGEFKSAIDSEYHTLSALKKHENLLGHEEFLFDCRWGGVRGPAPGPRKGLSNFKGSPKLWSLGIPADGRFDYPIDKAVKTEADIKQLAKAKKALQHFWITFDRMVETYGVVYKINNIDMLGIPKSPEELRDSVLESHAKVAAASSKVDAKQPEPKSPSDDRSETPSDDGSGTGNRHSRLHIRLDVDKKALRVFRTMFVPASKEWNPVPLPWKDFAHALEQADYKMFCRYGRACLFIPPVGPPEHNHIFRQPYHGEKLTVATLRRYGLRMNWRAGGTLNFSKFSLRDSQETMKQTKSYSYFRPISAYALLEEAKGKPGRA</sequence>
<gene>
    <name evidence="2" type="ORF">CONLIGDRAFT_702799</name>
</gene>
<proteinExistence type="predicted"/>
<protein>
    <submittedName>
        <fullName evidence="2">Uncharacterized protein</fullName>
    </submittedName>
</protein>
<dbReference type="InParanoid" id="A0A1J7IRD3"/>
<dbReference type="EMBL" id="KV875097">
    <property type="protein sequence ID" value="OIW30223.1"/>
    <property type="molecule type" value="Genomic_DNA"/>
</dbReference>
<dbReference type="Proteomes" id="UP000182658">
    <property type="component" value="Unassembled WGS sequence"/>
</dbReference>
<name>A0A1J7IRD3_9PEZI</name>
<feature type="compositionally biased region" description="Basic and acidic residues" evidence="1">
    <location>
        <begin position="916"/>
        <end position="933"/>
    </location>
</feature>
<feature type="compositionally biased region" description="Polar residues" evidence="1">
    <location>
        <begin position="109"/>
        <end position="120"/>
    </location>
</feature>
<dbReference type="OrthoDB" id="2922289at2759"/>
<reference evidence="2 3" key="1">
    <citation type="submission" date="2016-10" db="EMBL/GenBank/DDBJ databases">
        <title>Draft genome sequence of Coniochaeta ligniaria NRRL30616, a lignocellulolytic fungus for bioabatement of inhibitors in plant biomass hydrolysates.</title>
        <authorList>
            <consortium name="DOE Joint Genome Institute"/>
            <person name="Jimenez D.J."/>
            <person name="Hector R.E."/>
            <person name="Riley R."/>
            <person name="Sun H."/>
            <person name="Grigoriev I.V."/>
            <person name="Van Elsas J.D."/>
            <person name="Nichols N.N."/>
        </authorList>
    </citation>
    <scope>NUCLEOTIDE SEQUENCE [LARGE SCALE GENOMIC DNA]</scope>
    <source>
        <strain evidence="2 3">NRRL 30616</strain>
    </source>
</reference>
<feature type="compositionally biased region" description="Basic and acidic residues" evidence="1">
    <location>
        <begin position="1"/>
        <end position="10"/>
    </location>
</feature>
<dbReference type="PANTHER" id="PTHR40788">
    <property type="entry name" value="CLR5 DOMAIN-CONTAINING PROTEIN-RELATED"/>
    <property type="match status" value="1"/>
</dbReference>
<feature type="region of interest" description="Disordered" evidence="1">
    <location>
        <begin position="910"/>
        <end position="947"/>
    </location>
</feature>
<feature type="compositionally biased region" description="Low complexity" evidence="1">
    <location>
        <begin position="257"/>
        <end position="274"/>
    </location>
</feature>
<dbReference type="PANTHER" id="PTHR40788:SF2">
    <property type="entry name" value="CLR5 DOMAIN-CONTAINING PROTEIN"/>
    <property type="match status" value="1"/>
</dbReference>
<feature type="compositionally biased region" description="Polar residues" evidence="1">
    <location>
        <begin position="37"/>
        <end position="47"/>
    </location>
</feature>
<evidence type="ECO:0000313" key="2">
    <source>
        <dbReference type="EMBL" id="OIW30223.1"/>
    </source>
</evidence>
<feature type="compositionally biased region" description="Polar residues" evidence="1">
    <location>
        <begin position="138"/>
        <end position="147"/>
    </location>
</feature>
<organism evidence="2 3">
    <name type="scientific">Coniochaeta ligniaria NRRL 30616</name>
    <dbReference type="NCBI Taxonomy" id="1408157"/>
    <lineage>
        <taxon>Eukaryota</taxon>
        <taxon>Fungi</taxon>
        <taxon>Dikarya</taxon>
        <taxon>Ascomycota</taxon>
        <taxon>Pezizomycotina</taxon>
        <taxon>Sordariomycetes</taxon>
        <taxon>Sordariomycetidae</taxon>
        <taxon>Coniochaetales</taxon>
        <taxon>Coniochaetaceae</taxon>
        <taxon>Coniochaeta</taxon>
    </lineage>
</organism>
<dbReference type="AlphaFoldDB" id="A0A1J7IRD3"/>
<feature type="region of interest" description="Disordered" evidence="1">
    <location>
        <begin position="250"/>
        <end position="297"/>
    </location>
</feature>
<accession>A0A1J7IRD3</accession>